<comment type="caution">
    <text evidence="3">The sequence shown here is derived from an EMBL/GenBank/DDBJ whole genome shotgun (WGS) entry which is preliminary data.</text>
</comment>
<feature type="region of interest" description="Disordered" evidence="1">
    <location>
        <begin position="798"/>
        <end position="833"/>
    </location>
</feature>
<feature type="compositionally biased region" description="Low complexity" evidence="1">
    <location>
        <begin position="973"/>
        <end position="986"/>
    </location>
</feature>
<keyword evidence="2" id="KW-0812">Transmembrane</keyword>
<evidence type="ECO:0000256" key="1">
    <source>
        <dbReference type="SAM" id="MobiDB-lite"/>
    </source>
</evidence>
<feature type="compositionally biased region" description="Basic and acidic residues" evidence="1">
    <location>
        <begin position="1161"/>
        <end position="1178"/>
    </location>
</feature>
<feature type="compositionally biased region" description="Basic and acidic residues" evidence="1">
    <location>
        <begin position="554"/>
        <end position="568"/>
    </location>
</feature>
<feature type="compositionally biased region" description="Basic and acidic residues" evidence="1">
    <location>
        <begin position="588"/>
        <end position="612"/>
    </location>
</feature>
<feature type="transmembrane region" description="Helical" evidence="2">
    <location>
        <begin position="180"/>
        <end position="203"/>
    </location>
</feature>
<feature type="region of interest" description="Disordered" evidence="1">
    <location>
        <begin position="942"/>
        <end position="1057"/>
    </location>
</feature>
<evidence type="ECO:0000313" key="3">
    <source>
        <dbReference type="EMBL" id="OMJ72158.1"/>
    </source>
</evidence>
<dbReference type="Proteomes" id="UP000187209">
    <property type="component" value="Unassembled WGS sequence"/>
</dbReference>
<keyword evidence="2" id="KW-1133">Transmembrane helix</keyword>
<feature type="compositionally biased region" description="Basic and acidic residues" evidence="1">
    <location>
        <begin position="820"/>
        <end position="833"/>
    </location>
</feature>
<feature type="transmembrane region" description="Helical" evidence="2">
    <location>
        <begin position="6"/>
        <end position="27"/>
    </location>
</feature>
<evidence type="ECO:0000256" key="2">
    <source>
        <dbReference type="SAM" id="Phobius"/>
    </source>
</evidence>
<gene>
    <name evidence="3" type="ORF">SteCoe_29471</name>
</gene>
<keyword evidence="4" id="KW-1185">Reference proteome</keyword>
<dbReference type="AlphaFoldDB" id="A0A1R2B5W1"/>
<reference evidence="3 4" key="1">
    <citation type="submission" date="2016-11" db="EMBL/GenBank/DDBJ databases">
        <title>The macronuclear genome of Stentor coeruleus: a giant cell with tiny introns.</title>
        <authorList>
            <person name="Slabodnick M."/>
            <person name="Ruby J.G."/>
            <person name="Reiff S.B."/>
            <person name="Swart E.C."/>
            <person name="Gosai S."/>
            <person name="Prabakaran S."/>
            <person name="Witkowska E."/>
            <person name="Larue G.E."/>
            <person name="Fisher S."/>
            <person name="Freeman R.M."/>
            <person name="Gunawardena J."/>
            <person name="Chu W."/>
            <person name="Stover N.A."/>
            <person name="Gregory B.D."/>
            <person name="Nowacki M."/>
            <person name="Derisi J."/>
            <person name="Roy S.W."/>
            <person name="Marshall W.F."/>
            <person name="Sood P."/>
        </authorList>
    </citation>
    <scope>NUCLEOTIDE SEQUENCE [LARGE SCALE GENOMIC DNA]</scope>
    <source>
        <strain evidence="3">WM001</strain>
    </source>
</reference>
<feature type="region of interest" description="Disordered" evidence="1">
    <location>
        <begin position="860"/>
        <end position="879"/>
    </location>
</feature>
<sequence>MLGGNIAGIIIPSLSLILCGLSLAGTLKSARVLKSIFTHRKFQPLNSFEVEVRTRHSLKTIFKRVSPLYGAWSYDSVQYEMPPIGHIFQIAVYISLIWGINFYVAVLEEQAYLVLSILIGVICSSLSIVLCLIMHDAFVKSFNQKLKIKEIEIKVVDNSTMLDGRFKEPQEIDLFQYRDLVFSGVLALMFGFMGGFFSYFHSAGADEEVFLLALIQITISFALDLPWRLFVGKVLQKSQFCVRYENRFIPVCVDIPKGQVAKMKIKEIVCDEASESLPPNDFSIPLEYSEDYSPKRYKGMEKEHELQVVRESIGVESEPEHEYSEKAPSNRSIDTWASHNVVSEEENIQNPLIFPGTPHARSPIKSNYCSPIKYSSPLKVSNNNKGQGFMHLHECSMDYEPNAEFSKDYSENSGIVAEFKEKIVFEKNLFDSQEKYSDNYYESISETSEEAANGEVMILQDLIGNTEENEVYEGNAYKGSRLHSEQDMEPEIPQIYMRTIESDKSEKESFPNFGKNNGNSSRSTPKCLSNRSVKDEKSIKGSSSRSKYTPPKGPIEKTSEKQKLDSSRSGHSSRSQKSSSKNQNKILSSKEKTPENLPKIDSHLHQNSEKSKKSSKSPNSYKTQTPENLPKLDSNRSDHSQQSLKSKTSLKSKEKTPEAFPNIEKSSLQQSEAQKSSQSSLSKSKISEKSQKSLVRGKTPSNENIKTIERDKQFLEDYTDLDNLHKLSRNPSSLSKKSLNDKFSIAKVPSTGKFYNEDMTNSKKNLKISGYSVGSDKVGGHFLSSYGQDSFESSILPTHNEDYKADAEDSHELSGISSKSSEKSLSPKKENVGVKKIEEEQKIKPIMNLAQKLSLMGNKLNFLPKKPSGPPDSSVPGKISKKSISLHRKLISFEEDCQEPKPSALTQCISPLSIRNKDSESMDFRGDFHCSQILEENDIIEPKQQEKISEEVQDTPVFKGFNQLESSKKITEKNSSSESESSSISSENHENSDVISKKKSTRRNEMRAAVTSGQESDEIYMRPPQISENQFRSRSQNERKGIKPPSRPSKSRESEHEITISADFQKSSDPDMFFVKKITEKPDLIRDNTIFKKKSKKKILKNIDKILSGKENEVDDPEILRLKSMLASRQSFKKKHVELPKDNPYNKKIPTIMSDSNTPMEEYKLNPEAVKRREERLKRISSIYATKKSKDQSKSKKPKGKLSPSKSENTIKRKNTYL</sequence>
<evidence type="ECO:0000313" key="4">
    <source>
        <dbReference type="Proteomes" id="UP000187209"/>
    </source>
</evidence>
<feature type="region of interest" description="Disordered" evidence="1">
    <location>
        <begin position="1133"/>
        <end position="1218"/>
    </location>
</feature>
<feature type="compositionally biased region" description="Polar residues" evidence="1">
    <location>
        <begin position="618"/>
        <end position="627"/>
    </location>
</feature>
<accession>A0A1R2B5W1</accession>
<feature type="compositionally biased region" description="Low complexity" evidence="1">
    <location>
        <begin position="569"/>
        <end position="587"/>
    </location>
</feature>
<feature type="compositionally biased region" description="Low complexity" evidence="1">
    <location>
        <begin position="640"/>
        <end position="649"/>
    </location>
</feature>
<proteinExistence type="predicted"/>
<feature type="compositionally biased region" description="Basic and acidic residues" evidence="1">
    <location>
        <begin position="799"/>
        <end position="812"/>
    </location>
</feature>
<feature type="transmembrane region" description="Helical" evidence="2">
    <location>
        <begin position="87"/>
        <end position="106"/>
    </location>
</feature>
<feature type="compositionally biased region" description="Polar residues" evidence="1">
    <location>
        <begin position="514"/>
        <end position="531"/>
    </location>
</feature>
<feature type="compositionally biased region" description="Basic and acidic residues" evidence="1">
    <location>
        <begin position="987"/>
        <end position="1006"/>
    </location>
</feature>
<keyword evidence="2" id="KW-0472">Membrane</keyword>
<protein>
    <submittedName>
        <fullName evidence="3">Uncharacterized protein</fullName>
    </submittedName>
</protein>
<feature type="compositionally biased region" description="Low complexity" evidence="1">
    <location>
        <begin position="664"/>
        <end position="684"/>
    </location>
</feature>
<organism evidence="3 4">
    <name type="scientific">Stentor coeruleus</name>
    <dbReference type="NCBI Taxonomy" id="5963"/>
    <lineage>
        <taxon>Eukaryota</taxon>
        <taxon>Sar</taxon>
        <taxon>Alveolata</taxon>
        <taxon>Ciliophora</taxon>
        <taxon>Postciliodesmatophora</taxon>
        <taxon>Heterotrichea</taxon>
        <taxon>Heterotrichida</taxon>
        <taxon>Stentoridae</taxon>
        <taxon>Stentor</taxon>
    </lineage>
</organism>
<name>A0A1R2B5W1_9CILI</name>
<feature type="transmembrane region" description="Helical" evidence="2">
    <location>
        <begin position="112"/>
        <end position="139"/>
    </location>
</feature>
<feature type="transmembrane region" description="Helical" evidence="2">
    <location>
        <begin position="209"/>
        <end position="230"/>
    </location>
</feature>
<dbReference type="EMBL" id="MPUH01000925">
    <property type="protein sequence ID" value="OMJ72158.1"/>
    <property type="molecule type" value="Genomic_DNA"/>
</dbReference>
<feature type="region of interest" description="Disordered" evidence="1">
    <location>
        <begin position="503"/>
        <end position="714"/>
    </location>
</feature>